<dbReference type="Proteomes" id="UP000198405">
    <property type="component" value="Unassembled WGS sequence"/>
</dbReference>
<dbReference type="Gene3D" id="3.40.1280.30">
    <property type="match status" value="1"/>
</dbReference>
<dbReference type="RefSeq" id="WP_089322114.1">
    <property type="nucleotide sequence ID" value="NZ_FZOB01000001.1"/>
</dbReference>
<evidence type="ECO:0000256" key="3">
    <source>
        <dbReference type="ARBA" id="ARBA00022691"/>
    </source>
</evidence>
<evidence type="ECO:0000259" key="4">
    <source>
        <dbReference type="PROSITE" id="PS51675"/>
    </source>
</evidence>
<name>A0A238XKX5_9BACT</name>
<dbReference type="InterPro" id="IPR028564">
    <property type="entry name" value="MT_TRM10-typ"/>
</dbReference>
<keyword evidence="2 5" id="KW-0808">Transferase</keyword>
<dbReference type="GO" id="GO:0032259">
    <property type="term" value="P:methylation"/>
    <property type="evidence" value="ECO:0007669"/>
    <property type="project" value="UniProtKB-KW"/>
</dbReference>
<protein>
    <submittedName>
        <fullName evidence="5">tRNA (Adenine9-N1/guanine9-N1)-methyltransferase</fullName>
    </submittedName>
</protein>
<gene>
    <name evidence="5" type="ORF">SAMN06265340_10177</name>
</gene>
<evidence type="ECO:0000256" key="2">
    <source>
        <dbReference type="ARBA" id="ARBA00022679"/>
    </source>
</evidence>
<feature type="domain" description="SAM-dependent MTase TRM10-type" evidence="4">
    <location>
        <begin position="92"/>
        <end position="295"/>
    </location>
</feature>
<accession>A0A238XKX5</accession>
<dbReference type="GO" id="GO:0008168">
    <property type="term" value="F:methyltransferase activity"/>
    <property type="evidence" value="ECO:0007669"/>
    <property type="project" value="UniProtKB-KW"/>
</dbReference>
<proteinExistence type="predicted"/>
<evidence type="ECO:0000313" key="5">
    <source>
        <dbReference type="EMBL" id="SNR59587.1"/>
    </source>
</evidence>
<dbReference type="InterPro" id="IPR038459">
    <property type="entry name" value="MT_TRM10-typ_sf"/>
</dbReference>
<evidence type="ECO:0000313" key="6">
    <source>
        <dbReference type="Proteomes" id="UP000198405"/>
    </source>
</evidence>
<keyword evidence="1 5" id="KW-0489">Methyltransferase</keyword>
<keyword evidence="6" id="KW-1185">Reference proteome</keyword>
<sequence length="358" mass="41461">MQFKKAKEILSEKLKEQNIKNIKCLRKPGRGDFINRLAYQIATGRLKVVRKEYFGEIIPGKIIEKVNCVNFLIGKGDTKADAVIVKGNEDFPEEKILTLKNLQFPSIAIDMSFFYILKDREKKGLLNQIELTYGIVKDYFTPDNFFILDENLESISVLKNFFHPHIPFKIRNKIPKNRKIIVLDPNGEKTLEKDEIDTDTVLIFGGIVDHGERLTGATREIFKNAPHRKITYKGSTTPVPDRINELTKIVCDFLTLPITLDEAVIRNLTRQGKLRIIREKLQEKILKIKTEKGRERILPLSDYLSLKKEFNLTEFHFRKGGKHVHGFKVVKDDLIDKIKTKSFIDSGELNEYTIKKYP</sequence>
<evidence type="ECO:0000256" key="1">
    <source>
        <dbReference type="ARBA" id="ARBA00022603"/>
    </source>
</evidence>
<dbReference type="AlphaFoldDB" id="A0A238XKX5"/>
<keyword evidence="3" id="KW-0949">S-adenosyl-L-methionine</keyword>
<reference evidence="6" key="1">
    <citation type="submission" date="2017-06" db="EMBL/GenBank/DDBJ databases">
        <authorList>
            <person name="Varghese N."/>
            <person name="Submissions S."/>
        </authorList>
    </citation>
    <scope>NUCLEOTIDE SEQUENCE [LARGE SCALE GENOMIC DNA]</scope>
    <source>
        <strain evidence="6">DSM 15668</strain>
    </source>
</reference>
<dbReference type="OrthoDB" id="10159at2"/>
<dbReference type="PROSITE" id="PS51675">
    <property type="entry name" value="SAM_MT_TRM10"/>
    <property type="match status" value="1"/>
</dbReference>
<organism evidence="5 6">
    <name type="scientific">Desulfurobacterium atlanticum</name>
    <dbReference type="NCBI Taxonomy" id="240169"/>
    <lineage>
        <taxon>Bacteria</taxon>
        <taxon>Pseudomonadati</taxon>
        <taxon>Aquificota</taxon>
        <taxon>Aquificia</taxon>
        <taxon>Desulfurobacteriales</taxon>
        <taxon>Desulfurobacteriaceae</taxon>
        <taxon>Desulfurobacterium</taxon>
    </lineage>
</organism>
<dbReference type="EMBL" id="FZOB01000001">
    <property type="protein sequence ID" value="SNR59587.1"/>
    <property type="molecule type" value="Genomic_DNA"/>
</dbReference>